<name>A0A1H9BGM2_9GAMM</name>
<evidence type="ECO:0000313" key="2">
    <source>
        <dbReference type="EMBL" id="SEP88170.1"/>
    </source>
</evidence>
<dbReference type="EMBL" id="FOFO01000009">
    <property type="protein sequence ID" value="SEP88170.1"/>
    <property type="molecule type" value="Genomic_DNA"/>
</dbReference>
<protein>
    <submittedName>
        <fullName evidence="2">Uncharacterized protein</fullName>
    </submittedName>
</protein>
<organism evidence="2 3">
    <name type="scientific">Ectothiorhodospira magna</name>
    <dbReference type="NCBI Taxonomy" id="867345"/>
    <lineage>
        <taxon>Bacteria</taxon>
        <taxon>Pseudomonadati</taxon>
        <taxon>Pseudomonadota</taxon>
        <taxon>Gammaproteobacteria</taxon>
        <taxon>Chromatiales</taxon>
        <taxon>Ectothiorhodospiraceae</taxon>
        <taxon>Ectothiorhodospira</taxon>
    </lineage>
</organism>
<evidence type="ECO:0000313" key="3">
    <source>
        <dbReference type="Proteomes" id="UP000199496"/>
    </source>
</evidence>
<dbReference type="AlphaFoldDB" id="A0A1H9BGM2"/>
<accession>A0A1H9BGM2</accession>
<gene>
    <name evidence="2" type="ORF">SAMN05421693_10914</name>
</gene>
<keyword evidence="3" id="KW-1185">Reference proteome</keyword>
<dbReference type="STRING" id="867345.SAMN05421693_10914"/>
<feature type="compositionally biased region" description="Acidic residues" evidence="1">
    <location>
        <begin position="104"/>
        <end position="138"/>
    </location>
</feature>
<dbReference type="OrthoDB" id="9847121at2"/>
<dbReference type="RefSeq" id="WP_156055374.1">
    <property type="nucleotide sequence ID" value="NZ_FOFO01000009.1"/>
</dbReference>
<reference evidence="2 3" key="1">
    <citation type="submission" date="2016-10" db="EMBL/GenBank/DDBJ databases">
        <authorList>
            <person name="de Groot N.N."/>
        </authorList>
    </citation>
    <scope>NUCLEOTIDE SEQUENCE [LARGE SCALE GENOMIC DNA]</scope>
    <source>
        <strain evidence="2 3">B7-7</strain>
    </source>
</reference>
<proteinExistence type="predicted"/>
<feature type="region of interest" description="Disordered" evidence="1">
    <location>
        <begin position="96"/>
        <end position="138"/>
    </location>
</feature>
<dbReference type="Proteomes" id="UP000199496">
    <property type="component" value="Unassembled WGS sequence"/>
</dbReference>
<sequence length="312" mass="34513">MPSFITAPKSSPWLTGVCIAPLLLTACGGSGSREEPVDYGLNDDWTARVQDQTLASATWLMTVDGEDITRIFINGHDSGDIGLIWQQAQQVYGVNLFPRPPEPVEPEEGEGELPDLDDLPDLPDDLPEPPLPEEPEEEPEIPILHGRLITSTDQSTLMLITPEYDAGVFQRGELNISDATLLELQGHWRGPMIGNLFDTEGGLYRHEFHIDCAIGTCVMTAWHTAMHDDGRYAILHDTHGNPVRDSAGMQITLSGIEPRGRLFFDLDFTNTLGHAGTGVLMMSPDRNWIGTYLCRPDTPMEACDFGLFERQD</sequence>
<evidence type="ECO:0000256" key="1">
    <source>
        <dbReference type="SAM" id="MobiDB-lite"/>
    </source>
</evidence>